<proteinExistence type="predicted"/>
<dbReference type="EMBL" id="PFLF01000078">
    <property type="protein sequence ID" value="PIY68856.1"/>
    <property type="molecule type" value="Genomic_DNA"/>
</dbReference>
<dbReference type="Proteomes" id="UP000230108">
    <property type="component" value="Unassembled WGS sequence"/>
</dbReference>
<dbReference type="AlphaFoldDB" id="A0A2M7QC99"/>
<gene>
    <name evidence="1" type="ORF">COY90_03630</name>
</gene>
<name>A0A2M7QC99_9BACT</name>
<organism evidence="1 2">
    <name type="scientific">Candidatus Roizmanbacteria bacterium CG_4_10_14_0_8_um_filter_39_9</name>
    <dbReference type="NCBI Taxonomy" id="1974829"/>
    <lineage>
        <taxon>Bacteria</taxon>
        <taxon>Candidatus Roizmaniibacteriota</taxon>
    </lineage>
</organism>
<sequence>MAQQVEISRETYNQNIHALINRVLPFDATGPLFQPRGEGALPAIRQIRDTDRWKSYLPFHTFPVAEATIVDGTIDRIYLDNYMAKYPHDGIVVHGTSSDYQVFTNQLFEKGQSISTSMHITASNDPLDELMIYHADSTHKSEIEVDEAVYIDLSISGIYKTTEIPFLQGKDEVTGFAYDLTKEKWYVNRKESEREELTSDQLVILRNNGFTIPASVRKNEVGLSVETNLDGRDVILTVPSGMPTQDIFKSFAHGEPLEPFSVRVDGEERVSQVYGDKTQKWHDQISKIAISKVDMDERLIVSRENMDGRCETSIKAEGLFAHNQVTLKYVQEEGEKKESYRLNQVYQWLVERDEKGILGVNYLGLNVVENYNIIDDGKISSDVYLESDKGFAFRLRSEKYKGGTNFHHSFYMQLSEENMKNLRINDKIASFAGNSEANTADHFIVEMTKAHSFELRKYLNFENTGEYETYAIDNDVLKEVFGFEIDPRCISIEGPIAHVELTMRGNRYSVTVPSSFKEVDPENDLFNGGSLIPLSLFTNAEGGWRDVMTAGGSYGGGNL</sequence>
<protein>
    <submittedName>
        <fullName evidence="1">Uncharacterized protein</fullName>
    </submittedName>
</protein>
<evidence type="ECO:0000313" key="1">
    <source>
        <dbReference type="EMBL" id="PIY68856.1"/>
    </source>
</evidence>
<accession>A0A2M7QC99</accession>
<evidence type="ECO:0000313" key="2">
    <source>
        <dbReference type="Proteomes" id="UP000230108"/>
    </source>
</evidence>
<comment type="caution">
    <text evidence="1">The sequence shown here is derived from an EMBL/GenBank/DDBJ whole genome shotgun (WGS) entry which is preliminary data.</text>
</comment>
<reference evidence="2" key="1">
    <citation type="submission" date="2017-09" db="EMBL/GenBank/DDBJ databases">
        <title>Depth-based differentiation of microbial function through sediment-hosted aquifers and enrichment of novel symbionts in the deep terrestrial subsurface.</title>
        <authorList>
            <person name="Probst A.J."/>
            <person name="Ladd B."/>
            <person name="Jarett J.K."/>
            <person name="Geller-Mcgrath D.E."/>
            <person name="Sieber C.M.K."/>
            <person name="Emerson J.B."/>
            <person name="Anantharaman K."/>
            <person name="Thomas B.C."/>
            <person name="Malmstrom R."/>
            <person name="Stieglmeier M."/>
            <person name="Klingl A."/>
            <person name="Woyke T."/>
            <person name="Ryan C.M."/>
            <person name="Banfield J.F."/>
        </authorList>
    </citation>
    <scope>NUCLEOTIDE SEQUENCE [LARGE SCALE GENOMIC DNA]</scope>
</reference>